<dbReference type="InterPro" id="IPR050707">
    <property type="entry name" value="HTH_MetabolicPath_Reg"/>
</dbReference>
<dbReference type="EMBL" id="JABFDB010000027">
    <property type="protein sequence ID" value="NYZ23410.1"/>
    <property type="molecule type" value="Genomic_DNA"/>
</dbReference>
<dbReference type="InterPro" id="IPR014757">
    <property type="entry name" value="Tscrpt_reg_IclR_C"/>
</dbReference>
<gene>
    <name evidence="6" type="ORF">HND93_27230</name>
</gene>
<evidence type="ECO:0000256" key="1">
    <source>
        <dbReference type="ARBA" id="ARBA00023015"/>
    </source>
</evidence>
<dbReference type="Gene3D" id="3.30.450.40">
    <property type="match status" value="1"/>
</dbReference>
<keyword evidence="2" id="KW-0238">DNA-binding</keyword>
<sequence>MGEVRDTGSAAERALQVLEAIATAGRAVTLVDLAKSLALPKPTLHRLVRLLEEQGFVAKDLDGRALMAGPRMAAMAVRVIHNRLSWAPCRAALERLSRRVDETCNLVQLDGTAMRYVDRVETAWPLRLSFQVGQQVPVHCTATGKILLSLQPARVRRRIIGSIELAALTERTITDPERLESELERIRRLGYGTDDQEFVPNMVAVAVPILPPDGPPVAAVSIHAPVVRRTLPDLIGFLPHLRDAAASIADAAYGDPEGPVPPLTRARE</sequence>
<dbReference type="Proteomes" id="UP000584642">
    <property type="component" value="Unassembled WGS sequence"/>
</dbReference>
<name>A0ABX2TI31_9PROT</name>
<reference evidence="6 7" key="1">
    <citation type="submission" date="2020-05" db="EMBL/GenBank/DDBJ databases">
        <title>Azospirillum oleiclasticum sp. nov, a nitrogen-fixing and heavy crude oil-emulsifying bacterium isolated from the crude oil of Yumen Oilfield.</title>
        <authorList>
            <person name="Wu D."/>
            <person name="Cai M."/>
            <person name="Zhang X."/>
        </authorList>
    </citation>
    <scope>NUCLEOTIDE SEQUENCE [LARGE SCALE GENOMIC DNA]</scope>
    <source>
        <strain evidence="6 7">ROY-1-1-2</strain>
    </source>
</reference>
<dbReference type="SUPFAM" id="SSF55781">
    <property type="entry name" value="GAF domain-like"/>
    <property type="match status" value="1"/>
</dbReference>
<dbReference type="PANTHER" id="PTHR30136">
    <property type="entry name" value="HELIX-TURN-HELIX TRANSCRIPTIONAL REGULATOR, ICLR FAMILY"/>
    <property type="match status" value="1"/>
</dbReference>
<dbReference type="InterPro" id="IPR036388">
    <property type="entry name" value="WH-like_DNA-bd_sf"/>
</dbReference>
<keyword evidence="1" id="KW-0805">Transcription regulation</keyword>
<feature type="domain" description="HTH iclR-type" evidence="4">
    <location>
        <begin position="8"/>
        <end position="70"/>
    </location>
</feature>
<dbReference type="Pfam" id="PF01614">
    <property type="entry name" value="IclR_C"/>
    <property type="match status" value="1"/>
</dbReference>
<dbReference type="InterPro" id="IPR005471">
    <property type="entry name" value="Tscrpt_reg_IclR_N"/>
</dbReference>
<evidence type="ECO:0000313" key="6">
    <source>
        <dbReference type="EMBL" id="NYZ23410.1"/>
    </source>
</evidence>
<dbReference type="InterPro" id="IPR036390">
    <property type="entry name" value="WH_DNA-bd_sf"/>
</dbReference>
<evidence type="ECO:0000313" key="7">
    <source>
        <dbReference type="Proteomes" id="UP000584642"/>
    </source>
</evidence>
<dbReference type="Gene3D" id="1.10.10.10">
    <property type="entry name" value="Winged helix-like DNA-binding domain superfamily/Winged helix DNA-binding domain"/>
    <property type="match status" value="1"/>
</dbReference>
<dbReference type="PANTHER" id="PTHR30136:SF24">
    <property type="entry name" value="HTH-TYPE TRANSCRIPTIONAL REPRESSOR ALLR"/>
    <property type="match status" value="1"/>
</dbReference>
<dbReference type="PROSITE" id="PS51078">
    <property type="entry name" value="ICLR_ED"/>
    <property type="match status" value="1"/>
</dbReference>
<evidence type="ECO:0000259" key="4">
    <source>
        <dbReference type="PROSITE" id="PS51077"/>
    </source>
</evidence>
<dbReference type="PROSITE" id="PS51077">
    <property type="entry name" value="HTH_ICLR"/>
    <property type="match status" value="1"/>
</dbReference>
<evidence type="ECO:0000259" key="5">
    <source>
        <dbReference type="PROSITE" id="PS51078"/>
    </source>
</evidence>
<dbReference type="SMART" id="SM00346">
    <property type="entry name" value="HTH_ICLR"/>
    <property type="match status" value="1"/>
</dbReference>
<keyword evidence="7" id="KW-1185">Reference proteome</keyword>
<proteinExistence type="predicted"/>
<evidence type="ECO:0000256" key="2">
    <source>
        <dbReference type="ARBA" id="ARBA00023125"/>
    </source>
</evidence>
<dbReference type="RefSeq" id="WP_180285187.1">
    <property type="nucleotide sequence ID" value="NZ_JABFDB010000027.1"/>
</dbReference>
<organism evidence="6 7">
    <name type="scientific">Azospirillum oleiclasticum</name>
    <dbReference type="NCBI Taxonomy" id="2735135"/>
    <lineage>
        <taxon>Bacteria</taxon>
        <taxon>Pseudomonadati</taxon>
        <taxon>Pseudomonadota</taxon>
        <taxon>Alphaproteobacteria</taxon>
        <taxon>Rhodospirillales</taxon>
        <taxon>Azospirillaceae</taxon>
        <taxon>Azospirillum</taxon>
    </lineage>
</organism>
<protein>
    <submittedName>
        <fullName evidence="6">IclR family transcriptional regulator</fullName>
    </submittedName>
</protein>
<dbReference type="Pfam" id="PF09339">
    <property type="entry name" value="HTH_IclR"/>
    <property type="match status" value="1"/>
</dbReference>
<accession>A0ABX2TI31</accession>
<keyword evidence="3" id="KW-0804">Transcription</keyword>
<dbReference type="SUPFAM" id="SSF46785">
    <property type="entry name" value="Winged helix' DNA-binding domain"/>
    <property type="match status" value="1"/>
</dbReference>
<evidence type="ECO:0000256" key="3">
    <source>
        <dbReference type="ARBA" id="ARBA00023163"/>
    </source>
</evidence>
<feature type="domain" description="IclR-ED" evidence="5">
    <location>
        <begin position="71"/>
        <end position="254"/>
    </location>
</feature>
<comment type="caution">
    <text evidence="6">The sequence shown here is derived from an EMBL/GenBank/DDBJ whole genome shotgun (WGS) entry which is preliminary data.</text>
</comment>
<dbReference type="InterPro" id="IPR029016">
    <property type="entry name" value="GAF-like_dom_sf"/>
</dbReference>